<evidence type="ECO:0000313" key="2">
    <source>
        <dbReference type="Proteomes" id="UP000637819"/>
    </source>
</evidence>
<reference evidence="1 2" key="1">
    <citation type="submission" date="2021-01" db="EMBL/GenBank/DDBJ databases">
        <title>Genome Sequence and Methylation Pattern of Haloterrigena salifodinae BOL5-1, An Extremely Halophilic Archaeon from a Bolivian Salt Mine.</title>
        <authorList>
            <person name="DasSarma P."/>
            <person name="Anton B.P."/>
            <person name="DasSarma S.L."/>
            <person name="von Ehrenheim H.A.L."/>
            <person name="Martinez F.L."/>
            <person name="Guzman D."/>
            <person name="Roberts R.J."/>
            <person name="DasSarma S."/>
        </authorList>
    </citation>
    <scope>NUCLEOTIDE SEQUENCE [LARGE SCALE GENOMIC DNA]</scope>
    <source>
        <strain evidence="1 2">BOL5-1</strain>
    </source>
</reference>
<dbReference type="EMBL" id="CP069188">
    <property type="protein sequence ID" value="QRV15017.1"/>
    <property type="molecule type" value="Genomic_DNA"/>
</dbReference>
<dbReference type="OrthoDB" id="204981at2157"/>
<dbReference type="AlphaFoldDB" id="A0A8T8E058"/>
<gene>
    <name evidence="1" type="ORF">JMJ58_19235</name>
</gene>
<proteinExistence type="predicted"/>
<dbReference type="GeneID" id="62877305"/>
<dbReference type="KEGG" id="hsal:JMJ58_19235"/>
<keyword evidence="2" id="KW-1185">Reference proteome</keyword>
<protein>
    <submittedName>
        <fullName evidence="1">Uncharacterized protein</fullName>
    </submittedName>
</protein>
<organism evidence="1 2">
    <name type="scientific">Haloterrigena salifodinae</name>
    <dbReference type="NCBI Taxonomy" id="2675099"/>
    <lineage>
        <taxon>Archaea</taxon>
        <taxon>Methanobacteriati</taxon>
        <taxon>Methanobacteriota</taxon>
        <taxon>Stenosarchaea group</taxon>
        <taxon>Halobacteria</taxon>
        <taxon>Halobacteriales</taxon>
        <taxon>Natrialbaceae</taxon>
        <taxon>Haloterrigena</taxon>
    </lineage>
</organism>
<name>A0A8T8E058_9EURY</name>
<dbReference type="RefSeq" id="WP_204747634.1">
    <property type="nucleotide sequence ID" value="NZ_CP069188.1"/>
</dbReference>
<evidence type="ECO:0000313" key="1">
    <source>
        <dbReference type="EMBL" id="QRV15017.1"/>
    </source>
</evidence>
<accession>A0A8T8E058</accession>
<sequence>MDIGLNSNFDIELDHRNDLPLVRGREAFEQRVEIRLTSYYTDLIGQNLDVNIVPLLELEAERVAEETPELDTLANILITPNPDVPNSLDVQIVYATGEEFFTTLSE</sequence>
<dbReference type="Proteomes" id="UP000637819">
    <property type="component" value="Chromosome"/>
</dbReference>